<keyword evidence="2 7" id="KW-0418">Kinase</keyword>
<sequence>MSTEQRTQQHRLGTNAYEADLQEGGSVGARKWTERTMEIGQHAIALVLMLISCIRAITTGAPMLAAIAVSIVFLAWYALGAVRAARTGALVLAKWWLIVLAAAWLCTLLVSAEFIWVAFLLWLLAGHLFSLRIAIVFTALTYIATIVAPLAHYGQVLPPSIIGSLIGAVFALGLSRGYIELLREGRRREELLRSLELAHQNLLDLQDELALTQRHAGEIQERTRVSRDIHDTIAQSISSIRLIAHAEAERTTDDHAGQVLAQVEGLAAQSSRDVRRIIAALAPAELEDGALTAAIRRLLARLEEDSSITGRLDVDETLPTLSAEVEVALLRTAQSALANVRQHSQATRVMVSLMDLDGAIRMDIVDDGVGMADPHNRQRNPDSGFGLDFIGSRMRELGGELVIESSPGSGFAISATLPGQSQLHTRGAGLNPAVEGTDADSDRRLGEGEGTGTDGSGTDESGRHGEGGSAGDNTDTGENA</sequence>
<protein>
    <submittedName>
        <fullName evidence="7">Signal transduction histidine kinase</fullName>
    </submittedName>
</protein>
<dbReference type="EMBL" id="FXYY01000007">
    <property type="protein sequence ID" value="SMX80113.1"/>
    <property type="molecule type" value="Genomic_DNA"/>
</dbReference>
<evidence type="ECO:0000256" key="5">
    <source>
        <dbReference type="SAM" id="Phobius"/>
    </source>
</evidence>
<reference evidence="7 8" key="1">
    <citation type="submission" date="2017-03" db="EMBL/GenBank/DDBJ databases">
        <authorList>
            <person name="Afonso C.L."/>
            <person name="Miller P.J."/>
            <person name="Scott M.A."/>
            <person name="Spackman E."/>
            <person name="Goraichik I."/>
            <person name="Dimitrov K.M."/>
            <person name="Suarez D.L."/>
            <person name="Swayne D.E."/>
        </authorList>
    </citation>
    <scope>NUCLEOTIDE SEQUENCE [LARGE SCALE GENOMIC DNA]</scope>
    <source>
        <strain evidence="7 8">ATCC 9172</strain>
    </source>
</reference>
<dbReference type="GO" id="GO:0016020">
    <property type="term" value="C:membrane"/>
    <property type="evidence" value="ECO:0007669"/>
    <property type="project" value="InterPro"/>
</dbReference>
<dbReference type="PANTHER" id="PTHR24421">
    <property type="entry name" value="NITRATE/NITRITE SENSOR PROTEIN NARX-RELATED"/>
    <property type="match status" value="1"/>
</dbReference>
<dbReference type="AlphaFoldDB" id="A0A2H1IY34"/>
<gene>
    <name evidence="7" type="ORF">BLIN9172_01563</name>
</gene>
<feature type="transmembrane region" description="Helical" evidence="5">
    <location>
        <begin position="95"/>
        <end position="124"/>
    </location>
</feature>
<accession>A0A2H1IY34</accession>
<keyword evidence="1" id="KW-0808">Transferase</keyword>
<dbReference type="InterPro" id="IPR003594">
    <property type="entry name" value="HATPase_dom"/>
</dbReference>
<dbReference type="SUPFAM" id="SSF55874">
    <property type="entry name" value="ATPase domain of HSP90 chaperone/DNA topoisomerase II/histidine kinase"/>
    <property type="match status" value="1"/>
</dbReference>
<organism evidence="7 8">
    <name type="scientific">Brevibacterium linens ATCC 9172</name>
    <dbReference type="NCBI Taxonomy" id="1255617"/>
    <lineage>
        <taxon>Bacteria</taxon>
        <taxon>Bacillati</taxon>
        <taxon>Actinomycetota</taxon>
        <taxon>Actinomycetes</taxon>
        <taxon>Micrococcales</taxon>
        <taxon>Brevibacteriaceae</taxon>
        <taxon>Brevibacterium</taxon>
    </lineage>
</organism>
<feature type="compositionally biased region" description="Polar residues" evidence="4">
    <location>
        <begin position="471"/>
        <end position="480"/>
    </location>
</feature>
<dbReference type="Pfam" id="PF07730">
    <property type="entry name" value="HisKA_3"/>
    <property type="match status" value="1"/>
</dbReference>
<evidence type="ECO:0000256" key="2">
    <source>
        <dbReference type="ARBA" id="ARBA00022777"/>
    </source>
</evidence>
<dbReference type="Proteomes" id="UP000234641">
    <property type="component" value="Unassembled WGS sequence"/>
</dbReference>
<dbReference type="Gene3D" id="1.20.5.1930">
    <property type="match status" value="1"/>
</dbReference>
<dbReference type="CDD" id="cd16917">
    <property type="entry name" value="HATPase_UhpB-NarQ-NarX-like"/>
    <property type="match status" value="1"/>
</dbReference>
<dbReference type="GO" id="GO:0046983">
    <property type="term" value="F:protein dimerization activity"/>
    <property type="evidence" value="ECO:0007669"/>
    <property type="project" value="InterPro"/>
</dbReference>
<keyword evidence="5" id="KW-0472">Membrane</keyword>
<proteinExistence type="predicted"/>
<feature type="transmembrane region" description="Helical" evidence="5">
    <location>
        <begin position="157"/>
        <end position="179"/>
    </location>
</feature>
<feature type="transmembrane region" description="Helical" evidence="5">
    <location>
        <begin position="131"/>
        <end position="151"/>
    </location>
</feature>
<dbReference type="SMART" id="SM00387">
    <property type="entry name" value="HATPase_c"/>
    <property type="match status" value="1"/>
</dbReference>
<dbReference type="InterPro" id="IPR050482">
    <property type="entry name" value="Sensor_HK_TwoCompSys"/>
</dbReference>
<dbReference type="InterPro" id="IPR017205">
    <property type="entry name" value="Sig_transdc_His_kinase_ChrS"/>
</dbReference>
<dbReference type="InterPro" id="IPR011712">
    <property type="entry name" value="Sig_transdc_His_kin_sub3_dim/P"/>
</dbReference>
<feature type="domain" description="Histidine kinase" evidence="6">
    <location>
        <begin position="224"/>
        <end position="421"/>
    </location>
</feature>
<evidence type="ECO:0000259" key="6">
    <source>
        <dbReference type="PROSITE" id="PS50109"/>
    </source>
</evidence>
<keyword evidence="5" id="KW-1133">Transmembrane helix</keyword>
<dbReference type="InterPro" id="IPR005467">
    <property type="entry name" value="His_kinase_dom"/>
</dbReference>
<evidence type="ECO:0000313" key="8">
    <source>
        <dbReference type="Proteomes" id="UP000234641"/>
    </source>
</evidence>
<feature type="transmembrane region" description="Helical" evidence="5">
    <location>
        <begin position="39"/>
        <end position="57"/>
    </location>
</feature>
<evidence type="ECO:0000313" key="7">
    <source>
        <dbReference type="EMBL" id="SMX80113.1"/>
    </source>
</evidence>
<dbReference type="GO" id="GO:0000155">
    <property type="term" value="F:phosphorelay sensor kinase activity"/>
    <property type="evidence" value="ECO:0007669"/>
    <property type="project" value="InterPro"/>
</dbReference>
<dbReference type="Pfam" id="PF02518">
    <property type="entry name" value="HATPase_c"/>
    <property type="match status" value="1"/>
</dbReference>
<dbReference type="PIRSF" id="PIRSF037434">
    <property type="entry name" value="STHK_ChrS"/>
    <property type="match status" value="1"/>
</dbReference>
<evidence type="ECO:0000256" key="1">
    <source>
        <dbReference type="ARBA" id="ARBA00022679"/>
    </source>
</evidence>
<evidence type="ECO:0000256" key="3">
    <source>
        <dbReference type="ARBA" id="ARBA00023012"/>
    </source>
</evidence>
<keyword evidence="3" id="KW-0902">Two-component regulatory system</keyword>
<dbReference type="PROSITE" id="PS50109">
    <property type="entry name" value="HIS_KIN"/>
    <property type="match status" value="1"/>
</dbReference>
<dbReference type="RefSeq" id="WP_240812227.1">
    <property type="nucleotide sequence ID" value="NZ_FXYY01000007.1"/>
</dbReference>
<dbReference type="PANTHER" id="PTHR24421:SF62">
    <property type="entry name" value="SENSORY TRANSDUCTION HISTIDINE KINASE"/>
    <property type="match status" value="1"/>
</dbReference>
<dbReference type="Gene3D" id="3.30.565.10">
    <property type="entry name" value="Histidine kinase-like ATPase, C-terminal domain"/>
    <property type="match status" value="1"/>
</dbReference>
<name>A0A2H1IY34_BRELN</name>
<keyword evidence="5" id="KW-0812">Transmembrane</keyword>
<feature type="region of interest" description="Disordered" evidence="4">
    <location>
        <begin position="422"/>
        <end position="480"/>
    </location>
</feature>
<feature type="transmembrane region" description="Helical" evidence="5">
    <location>
        <begin position="64"/>
        <end position="83"/>
    </location>
</feature>
<evidence type="ECO:0000256" key="4">
    <source>
        <dbReference type="SAM" id="MobiDB-lite"/>
    </source>
</evidence>
<dbReference type="InterPro" id="IPR036890">
    <property type="entry name" value="HATPase_C_sf"/>
</dbReference>